<name>A0A9W4SWK3_9GLOM</name>
<organism evidence="2 3">
    <name type="scientific">Funneliformis geosporum</name>
    <dbReference type="NCBI Taxonomy" id="1117311"/>
    <lineage>
        <taxon>Eukaryota</taxon>
        <taxon>Fungi</taxon>
        <taxon>Fungi incertae sedis</taxon>
        <taxon>Mucoromycota</taxon>
        <taxon>Glomeromycotina</taxon>
        <taxon>Glomeromycetes</taxon>
        <taxon>Glomerales</taxon>
        <taxon>Glomeraceae</taxon>
        <taxon>Funneliformis</taxon>
    </lineage>
</organism>
<dbReference type="OrthoDB" id="422081at2759"/>
<accession>A0A9W4SWK3</accession>
<dbReference type="AlphaFoldDB" id="A0A9W4SWK3"/>
<evidence type="ECO:0000256" key="1">
    <source>
        <dbReference type="ARBA" id="ARBA00022750"/>
    </source>
</evidence>
<dbReference type="SUPFAM" id="SSF50630">
    <property type="entry name" value="Acid proteases"/>
    <property type="match status" value="1"/>
</dbReference>
<dbReference type="EMBL" id="CAMKVN010003253">
    <property type="protein sequence ID" value="CAI2184184.1"/>
    <property type="molecule type" value="Genomic_DNA"/>
</dbReference>
<dbReference type="Proteomes" id="UP001153678">
    <property type="component" value="Unassembled WGS sequence"/>
</dbReference>
<proteinExistence type="predicted"/>
<sequence length="182" mass="20492">MTNDLYSVDFLSLDVRSKDLHEKISKRLKVEYLTDSYHQELKVVSGIIFGPDLKIIVSLPVKIKQKTKNVHFVVDTGSPKTFVCEEVYESFKVTIPDSTVHHILLNNKPTVVYLPPINSNFMDINVLGTEYLKAVGANLTVNFDNEYVSISFEYDEIRILPQLGQMVESNISVGIIGVGLLT</sequence>
<keyword evidence="3" id="KW-1185">Reference proteome</keyword>
<keyword evidence="1" id="KW-0378">Hydrolase</keyword>
<dbReference type="GO" id="GO:0006508">
    <property type="term" value="P:proteolysis"/>
    <property type="evidence" value="ECO:0007669"/>
    <property type="project" value="InterPro"/>
</dbReference>
<dbReference type="InterPro" id="IPR001969">
    <property type="entry name" value="Aspartic_peptidase_AS"/>
</dbReference>
<evidence type="ECO:0000313" key="2">
    <source>
        <dbReference type="EMBL" id="CAI2184184.1"/>
    </source>
</evidence>
<dbReference type="InterPro" id="IPR021109">
    <property type="entry name" value="Peptidase_aspartic_dom_sf"/>
</dbReference>
<comment type="caution">
    <text evidence="2">The sequence shown here is derived from an EMBL/GenBank/DDBJ whole genome shotgun (WGS) entry which is preliminary data.</text>
</comment>
<dbReference type="GO" id="GO:0004190">
    <property type="term" value="F:aspartic-type endopeptidase activity"/>
    <property type="evidence" value="ECO:0007669"/>
    <property type="project" value="UniProtKB-KW"/>
</dbReference>
<keyword evidence="1" id="KW-0064">Aspartyl protease</keyword>
<feature type="non-terminal residue" evidence="2">
    <location>
        <position position="182"/>
    </location>
</feature>
<gene>
    <name evidence="2" type="ORF">FWILDA_LOCUS11453</name>
</gene>
<evidence type="ECO:0000313" key="3">
    <source>
        <dbReference type="Proteomes" id="UP001153678"/>
    </source>
</evidence>
<reference evidence="2" key="1">
    <citation type="submission" date="2022-08" db="EMBL/GenBank/DDBJ databases">
        <authorList>
            <person name="Kallberg Y."/>
            <person name="Tangrot J."/>
            <person name="Rosling A."/>
        </authorList>
    </citation>
    <scope>NUCLEOTIDE SEQUENCE</scope>
    <source>
        <strain evidence="2">Wild A</strain>
    </source>
</reference>
<dbReference type="PROSITE" id="PS00141">
    <property type="entry name" value="ASP_PROTEASE"/>
    <property type="match status" value="1"/>
</dbReference>
<protein>
    <submittedName>
        <fullName evidence="2">14900_t:CDS:1</fullName>
    </submittedName>
</protein>
<keyword evidence="1" id="KW-0645">Protease</keyword>